<dbReference type="Gene3D" id="3.40.50.10490">
    <property type="entry name" value="Glucose-6-phosphate isomerase like protein, domain 1"/>
    <property type="match status" value="1"/>
</dbReference>
<feature type="region of interest" description="Disordered" evidence="1">
    <location>
        <begin position="257"/>
        <end position="277"/>
    </location>
</feature>
<dbReference type="InterPro" id="IPR046348">
    <property type="entry name" value="SIS_dom_sf"/>
</dbReference>
<dbReference type="InParanoid" id="A0LSC5"/>
<reference evidence="3 4" key="1">
    <citation type="journal article" date="2009" name="Genome Res.">
        <title>Complete genome of the cellulolytic thermophile Acidothermus cellulolyticus 11B provides insights into its ecophysiological and evolutionary adaptations.</title>
        <authorList>
            <person name="Barabote R.D."/>
            <person name="Xie G."/>
            <person name="Leu D.H."/>
            <person name="Normand P."/>
            <person name="Necsulea A."/>
            <person name="Daubin V."/>
            <person name="Medigue C."/>
            <person name="Adney W.S."/>
            <person name="Xu X.C."/>
            <person name="Lapidus A."/>
            <person name="Parales R.E."/>
            <person name="Detter C."/>
            <person name="Pujic P."/>
            <person name="Bruce D."/>
            <person name="Lavire C."/>
            <person name="Challacombe J.F."/>
            <person name="Brettin T.S."/>
            <person name="Berry A.M."/>
        </authorList>
    </citation>
    <scope>NUCLEOTIDE SEQUENCE [LARGE SCALE GENOMIC DNA]</scope>
    <source>
        <strain evidence="4">ATCC 43068 / DSM 8971 / 11B</strain>
    </source>
</reference>
<sequence length="277" mass="29257">MSELLAAAAARLDDVLDTVADQCATTLQEGGLIHLFGSGHSALPALDAFPRYGSYVGLHPLTDPRLLWHTVTGPGGVPELLWLERAEHYIENYLAHQPLNAGDVLLVYSHSGRNAAAIETAQYAAERGLVTVAVTSLANADLPATHSSGRRLAEICDYVLDTGVPRADAIVAIPGWHAPLGAASTVVTCAITHELLTRTAARLSDSGVTLPTFVAPTARLDAAAPGQGPDTDRDPATIFRAYRQRLLAAQARALQTPLEPPAQIPLEPPAQAPPCER</sequence>
<evidence type="ECO:0000259" key="2">
    <source>
        <dbReference type="PROSITE" id="PS51464"/>
    </source>
</evidence>
<accession>A0LSC5</accession>
<dbReference type="CDD" id="cd05013">
    <property type="entry name" value="SIS_RpiR"/>
    <property type="match status" value="1"/>
</dbReference>
<dbReference type="SUPFAM" id="SSF53697">
    <property type="entry name" value="SIS domain"/>
    <property type="match status" value="1"/>
</dbReference>
<feature type="domain" description="SIS" evidence="2">
    <location>
        <begin position="23"/>
        <end position="201"/>
    </location>
</feature>
<dbReference type="GO" id="GO:1901135">
    <property type="term" value="P:carbohydrate derivative metabolic process"/>
    <property type="evidence" value="ECO:0007669"/>
    <property type="project" value="InterPro"/>
</dbReference>
<dbReference type="GO" id="GO:0016853">
    <property type="term" value="F:isomerase activity"/>
    <property type="evidence" value="ECO:0007669"/>
    <property type="project" value="UniProtKB-KW"/>
</dbReference>
<dbReference type="Pfam" id="PF13580">
    <property type="entry name" value="SIS_2"/>
    <property type="match status" value="1"/>
</dbReference>
<organism evidence="3 4">
    <name type="scientific">Acidothermus cellulolyticus (strain ATCC 43068 / DSM 8971 / 11B)</name>
    <dbReference type="NCBI Taxonomy" id="351607"/>
    <lineage>
        <taxon>Bacteria</taxon>
        <taxon>Bacillati</taxon>
        <taxon>Actinomycetota</taxon>
        <taxon>Actinomycetes</taxon>
        <taxon>Acidothermales</taxon>
        <taxon>Acidothermaceae</taxon>
        <taxon>Acidothermus</taxon>
    </lineage>
</organism>
<dbReference type="EMBL" id="CP000481">
    <property type="protein sequence ID" value="ABK52335.1"/>
    <property type="molecule type" value="Genomic_DNA"/>
</dbReference>
<dbReference type="Proteomes" id="UP000008221">
    <property type="component" value="Chromosome"/>
</dbReference>
<feature type="compositionally biased region" description="Pro residues" evidence="1">
    <location>
        <begin position="258"/>
        <end position="277"/>
    </location>
</feature>
<dbReference type="InterPro" id="IPR035472">
    <property type="entry name" value="RpiR-like_SIS"/>
</dbReference>
<dbReference type="STRING" id="351607.Acel_0562"/>
<evidence type="ECO:0000256" key="1">
    <source>
        <dbReference type="SAM" id="MobiDB-lite"/>
    </source>
</evidence>
<dbReference type="HOGENOM" id="CLU_089975_0_0_11"/>
<evidence type="ECO:0000313" key="4">
    <source>
        <dbReference type="Proteomes" id="UP000008221"/>
    </source>
</evidence>
<evidence type="ECO:0000313" key="3">
    <source>
        <dbReference type="EMBL" id="ABK52335.1"/>
    </source>
</evidence>
<protein>
    <submittedName>
        <fullName evidence="3">Uncharacterized protein containing SIS (Sugar ISomerase) phosphosugar binding domain-like protein</fullName>
    </submittedName>
</protein>
<dbReference type="KEGG" id="ace:Acel_0562"/>
<dbReference type="NCBIfam" id="NF002805">
    <property type="entry name" value="PRK02947.1"/>
    <property type="match status" value="1"/>
</dbReference>
<dbReference type="PROSITE" id="PS51464">
    <property type="entry name" value="SIS"/>
    <property type="match status" value="1"/>
</dbReference>
<keyword evidence="4" id="KW-1185">Reference proteome</keyword>
<dbReference type="eggNOG" id="COG4821">
    <property type="taxonomic scope" value="Bacteria"/>
</dbReference>
<gene>
    <name evidence="3" type="ordered locus">Acel_0562</name>
</gene>
<dbReference type="AlphaFoldDB" id="A0LSC5"/>
<keyword evidence="3" id="KW-0413">Isomerase</keyword>
<proteinExistence type="predicted"/>
<name>A0LSC5_ACIC1</name>
<dbReference type="InterPro" id="IPR001347">
    <property type="entry name" value="SIS_dom"/>
</dbReference>
<dbReference type="GO" id="GO:0097367">
    <property type="term" value="F:carbohydrate derivative binding"/>
    <property type="evidence" value="ECO:0007669"/>
    <property type="project" value="InterPro"/>
</dbReference>